<proteinExistence type="predicted"/>
<evidence type="ECO:0000313" key="1">
    <source>
        <dbReference type="EMBL" id="HIY67890.1"/>
    </source>
</evidence>
<dbReference type="PROSITE" id="PS51257">
    <property type="entry name" value="PROKAR_LIPOPROTEIN"/>
    <property type="match status" value="1"/>
</dbReference>
<protein>
    <submittedName>
        <fullName evidence="1">DUF4837 family protein</fullName>
    </submittedName>
</protein>
<organism evidence="1 2">
    <name type="scientific">Candidatus Alistipes intestinigallinarum</name>
    <dbReference type="NCBI Taxonomy" id="2838440"/>
    <lineage>
        <taxon>Bacteria</taxon>
        <taxon>Pseudomonadati</taxon>
        <taxon>Bacteroidota</taxon>
        <taxon>Bacteroidia</taxon>
        <taxon>Bacteroidales</taxon>
        <taxon>Rikenellaceae</taxon>
        <taxon>Alistipes</taxon>
    </lineage>
</organism>
<comment type="caution">
    <text evidence="1">The sequence shown here is derived from an EMBL/GenBank/DDBJ whole genome shotgun (WGS) entry which is preliminary data.</text>
</comment>
<gene>
    <name evidence="1" type="ORF">H9828_00560</name>
</gene>
<dbReference type="InterPro" id="IPR032286">
    <property type="entry name" value="DUF4837"/>
</dbReference>
<dbReference type="AlphaFoldDB" id="A0A9D1YZD4"/>
<name>A0A9D1YZD4_9BACT</name>
<accession>A0A9D1YZD4</accession>
<evidence type="ECO:0000313" key="2">
    <source>
        <dbReference type="Proteomes" id="UP000886844"/>
    </source>
</evidence>
<sequence>MKTFFRGISLLLIAAAVVGCDAFHTLNKKKSAQGRPYELIVVCPQMEWNGELGDSLRAVFTAPVPYLNQAEPLFDVLRVTERGFKDMIADHRNILKVVVDPEVQQAEAAVEYNVTSEPQIVVTLQGPDDKALVEYLSQNRNDLLHVLEQAERDRDVQAYTSFNNPGIEAAIRKLFGVEIKVPKGYVLAKQTDDFLWARYEYPTASQGFFVYSYPYEGPESLSLDALIKARNKFAALIPGPSDGSYMITSDAFEPDYRLFRLEGRLWCELRGFWDVEGDFMGGPFVSYTTVDTETNRVFTLDGYVYAPDLNKPRKRNYIRGIEHLLYTIHFPEQSK</sequence>
<dbReference type="Proteomes" id="UP000886844">
    <property type="component" value="Unassembled WGS sequence"/>
</dbReference>
<dbReference type="Pfam" id="PF16125">
    <property type="entry name" value="DUF4837"/>
    <property type="match status" value="1"/>
</dbReference>
<reference evidence="1" key="2">
    <citation type="submission" date="2021-04" db="EMBL/GenBank/DDBJ databases">
        <authorList>
            <person name="Gilroy R."/>
        </authorList>
    </citation>
    <scope>NUCLEOTIDE SEQUENCE</scope>
    <source>
        <strain evidence="1">5134</strain>
    </source>
</reference>
<reference evidence="1" key="1">
    <citation type="journal article" date="2021" name="PeerJ">
        <title>Extensive microbial diversity within the chicken gut microbiome revealed by metagenomics and culture.</title>
        <authorList>
            <person name="Gilroy R."/>
            <person name="Ravi A."/>
            <person name="Getino M."/>
            <person name="Pursley I."/>
            <person name="Horton D.L."/>
            <person name="Alikhan N.F."/>
            <person name="Baker D."/>
            <person name="Gharbi K."/>
            <person name="Hall N."/>
            <person name="Watson M."/>
            <person name="Adriaenssens E.M."/>
            <person name="Foster-Nyarko E."/>
            <person name="Jarju S."/>
            <person name="Secka A."/>
            <person name="Antonio M."/>
            <person name="Oren A."/>
            <person name="Chaudhuri R.R."/>
            <person name="La Ragione R."/>
            <person name="Hildebrand F."/>
            <person name="Pallen M.J."/>
        </authorList>
    </citation>
    <scope>NUCLEOTIDE SEQUENCE</scope>
    <source>
        <strain evidence="1">5134</strain>
    </source>
</reference>
<dbReference type="EMBL" id="DXDA01000005">
    <property type="protein sequence ID" value="HIY67890.1"/>
    <property type="molecule type" value="Genomic_DNA"/>
</dbReference>